<dbReference type="GO" id="GO:0018836">
    <property type="term" value="F:alkylmercury lyase activity"/>
    <property type="evidence" value="ECO:0007669"/>
    <property type="project" value="InterPro"/>
</dbReference>
<dbReference type="Gene3D" id="3.30.450.410">
    <property type="match status" value="1"/>
</dbReference>
<name>A0A2N0I2B0_9SPHN</name>
<protein>
    <submittedName>
        <fullName evidence="1">Alkylmercury lyase-like protein</fullName>
    </submittedName>
</protein>
<dbReference type="RefSeq" id="WP_198519124.1">
    <property type="nucleotide sequence ID" value="NZ_PHUF01000002.1"/>
</dbReference>
<dbReference type="Pfam" id="PF03243">
    <property type="entry name" value="MerB"/>
    <property type="match status" value="1"/>
</dbReference>
<keyword evidence="1" id="KW-0456">Lyase</keyword>
<gene>
    <name evidence="1" type="ORF">B0I00_0489</name>
</gene>
<reference evidence="1 2" key="1">
    <citation type="submission" date="2017-11" db="EMBL/GenBank/DDBJ databases">
        <title>Genomic Encyclopedia of Type Strains, Phase III (KMG-III): the genomes of soil and plant-associated and newly described type strains.</title>
        <authorList>
            <person name="Whitman W."/>
        </authorList>
    </citation>
    <scope>NUCLEOTIDE SEQUENCE [LARGE SCALE GENOMIC DNA]</scope>
    <source>
        <strain evidence="1 2">CGMCC 1.12274</strain>
    </source>
</reference>
<dbReference type="Proteomes" id="UP000232587">
    <property type="component" value="Unassembled WGS sequence"/>
</dbReference>
<organism evidence="1 2">
    <name type="scientific">Novosphingobium kunmingense</name>
    <dbReference type="NCBI Taxonomy" id="1211806"/>
    <lineage>
        <taxon>Bacteria</taxon>
        <taxon>Pseudomonadati</taxon>
        <taxon>Pseudomonadota</taxon>
        <taxon>Alphaproteobacteria</taxon>
        <taxon>Sphingomonadales</taxon>
        <taxon>Sphingomonadaceae</taxon>
        <taxon>Novosphingobium</taxon>
    </lineage>
</organism>
<evidence type="ECO:0000313" key="1">
    <source>
        <dbReference type="EMBL" id="PKB25295.1"/>
    </source>
</evidence>
<dbReference type="InterPro" id="IPR053717">
    <property type="entry name" value="MerB_lyase_sf"/>
</dbReference>
<keyword evidence="2" id="KW-1185">Reference proteome</keyword>
<accession>A0A2N0I2B0</accession>
<evidence type="ECO:0000313" key="2">
    <source>
        <dbReference type="Proteomes" id="UP000232587"/>
    </source>
</evidence>
<dbReference type="AlphaFoldDB" id="A0A2N0I2B0"/>
<dbReference type="SUPFAM" id="SSF160387">
    <property type="entry name" value="NosL/MerB-like"/>
    <property type="match status" value="1"/>
</dbReference>
<sequence length="260" mass="27642">MVTSTSHAETAEWPAVEFPGSVIIPDWGAVTTPQAQNALRAVVEAFIGPKWDGLDETESRIHGIVLSGYALSGHAPETMDVAAAAGLAIDEANSVLRRLAGRDLLILDAAGRISGAYPFTDGPTEHHVEAGGFAVGTMCAIDALGVGAMLERDITVRSACRQCARPLVIHTRSRGHELDRVEPSGIVVWSGHRYAAGCAASSLCTLQAFFCYDAHLATWRANSPAASQDGVRLSLAEALEVGRAIFAPMRMEMLPWLHTT</sequence>
<dbReference type="EMBL" id="PHUF01000002">
    <property type="protein sequence ID" value="PKB25295.1"/>
    <property type="molecule type" value="Genomic_DNA"/>
</dbReference>
<comment type="caution">
    <text evidence="1">The sequence shown here is derived from an EMBL/GenBank/DDBJ whole genome shotgun (WGS) entry which is preliminary data.</text>
</comment>
<proteinExistence type="predicted"/>
<dbReference type="InterPro" id="IPR004927">
    <property type="entry name" value="MerB"/>
</dbReference>